<comment type="similarity">
    <text evidence="2">Belongs to the ABC transporter superfamily.</text>
</comment>
<dbReference type="GO" id="GO:0055085">
    <property type="term" value="P:transmembrane transport"/>
    <property type="evidence" value="ECO:0007669"/>
    <property type="project" value="UniProtKB-ARBA"/>
</dbReference>
<dbReference type="FunFam" id="3.40.50.300:FF:000016">
    <property type="entry name" value="Oligopeptide ABC transporter ATP-binding component"/>
    <property type="match status" value="2"/>
</dbReference>
<evidence type="ECO:0000313" key="7">
    <source>
        <dbReference type="EMBL" id="TQV82022.1"/>
    </source>
</evidence>
<dbReference type="InterPro" id="IPR003593">
    <property type="entry name" value="AAA+_ATPase"/>
</dbReference>
<comment type="subcellular location">
    <subcellularLocation>
        <location evidence="1">Cell inner membrane</location>
        <topology evidence="1">Peripheral membrane protein</topology>
    </subcellularLocation>
</comment>
<feature type="domain" description="ABC transporter" evidence="6">
    <location>
        <begin position="4"/>
        <end position="254"/>
    </location>
</feature>
<dbReference type="Gene3D" id="3.40.50.300">
    <property type="entry name" value="P-loop containing nucleotide triphosphate hydrolases"/>
    <property type="match status" value="2"/>
</dbReference>
<sequence length="583" mass="64635">MTLLKIDDLKVEFPGRHDTFVAVENIQLELEPGQIYGLVGESGAGKSTIGNAVIDLLEPPGRVAAGHIALDGTAIENLPYEKMRSIRGRRIGMIFQDPLTSLNPLYTVEYQLVETIQTHLKLSEVEAAARAIELLDQVGIPEPEVRVKHYPHQFSGGMRQRVVIALALCGEPELIIADEPTTALDVSIQAQILDLIRSLCKQRQVGMVIITHDMGVIADITDNVAVMYHGKIVEKGPTAKILSTPEHPYTKSLISAVPRADLRLNRFPMVDYIEGPEPTRSSFDVSTHWLGKARDFSASDGGALVRVESLSIKFVTQRSILPSRNKLFTAVDDVSFEIRDGETFGLVGESGSGKSTIARSIAGLYRPASGNIHFAGGNLTAIKDEKQLRPYRQQMQMIFQDPFSSLNSRMRVLDIVAEPIRFHKLASSRAEVVEIVEDLLEHVGLGRAAAKRFPHEFSGGQRQRISIARALATRPRFLICDEPTSALDVSIQAQILNLLKDLQDELGLTMLFISHDLPVIRQMCDRVAVMRHGKICEIAETEQLFEEPGHEYTRHLLDLMPKLENLSREGLDVADEDAARQSQ</sequence>
<organism evidence="7 8">
    <name type="scientific">Denitrobaculum tricleocarpae</name>
    <dbReference type="NCBI Taxonomy" id="2591009"/>
    <lineage>
        <taxon>Bacteria</taxon>
        <taxon>Pseudomonadati</taxon>
        <taxon>Pseudomonadota</taxon>
        <taxon>Alphaproteobacteria</taxon>
        <taxon>Rhodospirillales</taxon>
        <taxon>Rhodospirillaceae</taxon>
        <taxon>Denitrobaculum</taxon>
    </lineage>
</organism>
<dbReference type="CDD" id="cd03257">
    <property type="entry name" value="ABC_NikE_OppD_transporters"/>
    <property type="match status" value="2"/>
</dbReference>
<dbReference type="GO" id="GO:0016887">
    <property type="term" value="F:ATP hydrolysis activity"/>
    <property type="evidence" value="ECO:0007669"/>
    <property type="project" value="InterPro"/>
</dbReference>
<dbReference type="Pfam" id="PF00005">
    <property type="entry name" value="ABC_tran"/>
    <property type="match status" value="2"/>
</dbReference>
<gene>
    <name evidence="7" type="ORF">FKG95_07250</name>
</gene>
<dbReference type="NCBIfam" id="NF008453">
    <property type="entry name" value="PRK11308.1"/>
    <property type="match status" value="2"/>
</dbReference>
<dbReference type="AlphaFoldDB" id="A0A545TXS5"/>
<dbReference type="GO" id="GO:0015833">
    <property type="term" value="P:peptide transport"/>
    <property type="evidence" value="ECO:0007669"/>
    <property type="project" value="InterPro"/>
</dbReference>
<dbReference type="GO" id="GO:0005886">
    <property type="term" value="C:plasma membrane"/>
    <property type="evidence" value="ECO:0007669"/>
    <property type="project" value="UniProtKB-SubCell"/>
</dbReference>
<dbReference type="GO" id="GO:0005524">
    <property type="term" value="F:ATP binding"/>
    <property type="evidence" value="ECO:0007669"/>
    <property type="project" value="UniProtKB-KW"/>
</dbReference>
<keyword evidence="3" id="KW-0813">Transport</keyword>
<dbReference type="Proteomes" id="UP000315252">
    <property type="component" value="Unassembled WGS sequence"/>
</dbReference>
<comment type="caution">
    <text evidence="7">The sequence shown here is derived from an EMBL/GenBank/DDBJ whole genome shotgun (WGS) entry which is preliminary data.</text>
</comment>
<dbReference type="PANTHER" id="PTHR43776">
    <property type="entry name" value="TRANSPORT ATP-BINDING PROTEIN"/>
    <property type="match status" value="1"/>
</dbReference>
<dbReference type="RefSeq" id="WP_142895653.1">
    <property type="nucleotide sequence ID" value="NZ_ML660053.1"/>
</dbReference>
<evidence type="ECO:0000256" key="3">
    <source>
        <dbReference type="ARBA" id="ARBA00022448"/>
    </source>
</evidence>
<proteinExistence type="inferred from homology"/>
<dbReference type="InterPro" id="IPR017871">
    <property type="entry name" value="ABC_transporter-like_CS"/>
</dbReference>
<evidence type="ECO:0000259" key="6">
    <source>
        <dbReference type="PROSITE" id="PS50893"/>
    </source>
</evidence>
<evidence type="ECO:0000256" key="4">
    <source>
        <dbReference type="ARBA" id="ARBA00022741"/>
    </source>
</evidence>
<keyword evidence="8" id="KW-1185">Reference proteome</keyword>
<dbReference type="SMART" id="SM00382">
    <property type="entry name" value="AAA"/>
    <property type="match status" value="2"/>
</dbReference>
<dbReference type="PANTHER" id="PTHR43776:SF7">
    <property type="entry name" value="D,D-DIPEPTIDE TRANSPORT ATP-BINDING PROTEIN DDPF-RELATED"/>
    <property type="match status" value="1"/>
</dbReference>
<dbReference type="InterPro" id="IPR027417">
    <property type="entry name" value="P-loop_NTPase"/>
</dbReference>
<protein>
    <submittedName>
        <fullName evidence="7">ABC transporter ATP-binding protein</fullName>
    </submittedName>
</protein>
<dbReference type="InterPro" id="IPR050319">
    <property type="entry name" value="ABC_transp_ATP-bind"/>
</dbReference>
<reference evidence="7 8" key="1">
    <citation type="submission" date="2019-06" db="EMBL/GenBank/DDBJ databases">
        <title>Whole genome sequence for Rhodospirillaceae sp. R148.</title>
        <authorList>
            <person name="Wang G."/>
        </authorList>
    </citation>
    <scope>NUCLEOTIDE SEQUENCE [LARGE SCALE GENOMIC DNA]</scope>
    <source>
        <strain evidence="7 8">R148</strain>
    </source>
</reference>
<keyword evidence="4" id="KW-0547">Nucleotide-binding</keyword>
<dbReference type="EMBL" id="VHSH01000002">
    <property type="protein sequence ID" value="TQV82022.1"/>
    <property type="molecule type" value="Genomic_DNA"/>
</dbReference>
<dbReference type="PROSITE" id="PS00211">
    <property type="entry name" value="ABC_TRANSPORTER_1"/>
    <property type="match status" value="2"/>
</dbReference>
<dbReference type="SUPFAM" id="SSF52540">
    <property type="entry name" value="P-loop containing nucleoside triphosphate hydrolases"/>
    <property type="match status" value="2"/>
</dbReference>
<dbReference type="Pfam" id="PF08352">
    <property type="entry name" value="oligo_HPY"/>
    <property type="match status" value="2"/>
</dbReference>
<dbReference type="InterPro" id="IPR003439">
    <property type="entry name" value="ABC_transporter-like_ATP-bd"/>
</dbReference>
<feature type="domain" description="ABC transporter" evidence="6">
    <location>
        <begin position="305"/>
        <end position="557"/>
    </location>
</feature>
<evidence type="ECO:0000256" key="5">
    <source>
        <dbReference type="ARBA" id="ARBA00022840"/>
    </source>
</evidence>
<keyword evidence="5 7" id="KW-0067">ATP-binding</keyword>
<dbReference type="InterPro" id="IPR013563">
    <property type="entry name" value="Oligopep_ABC_C"/>
</dbReference>
<name>A0A545TXS5_9PROT</name>
<evidence type="ECO:0000256" key="1">
    <source>
        <dbReference type="ARBA" id="ARBA00004417"/>
    </source>
</evidence>
<evidence type="ECO:0000256" key="2">
    <source>
        <dbReference type="ARBA" id="ARBA00005417"/>
    </source>
</evidence>
<evidence type="ECO:0000313" key="8">
    <source>
        <dbReference type="Proteomes" id="UP000315252"/>
    </source>
</evidence>
<dbReference type="PROSITE" id="PS50893">
    <property type="entry name" value="ABC_TRANSPORTER_2"/>
    <property type="match status" value="2"/>
</dbReference>
<accession>A0A545TXS5</accession>
<dbReference type="NCBIfam" id="NF007739">
    <property type="entry name" value="PRK10419.1"/>
    <property type="match status" value="2"/>
</dbReference>
<dbReference type="OrthoDB" id="9802264at2"/>